<dbReference type="EMBL" id="WTYL01000001">
    <property type="protein sequence ID" value="MXP43448.1"/>
    <property type="molecule type" value="Genomic_DNA"/>
</dbReference>
<accession>A0A845AZR1</accession>
<evidence type="ECO:0000256" key="1">
    <source>
        <dbReference type="SAM" id="MobiDB-lite"/>
    </source>
</evidence>
<evidence type="ECO:0000313" key="3">
    <source>
        <dbReference type="Proteomes" id="UP000431922"/>
    </source>
</evidence>
<dbReference type="InterPro" id="IPR011992">
    <property type="entry name" value="EF-hand-dom_pair"/>
</dbReference>
<keyword evidence="3" id="KW-1185">Reference proteome</keyword>
<dbReference type="InterPro" id="IPR018247">
    <property type="entry name" value="EF_Hand_1_Ca_BS"/>
</dbReference>
<organism evidence="2 3">
    <name type="scientific">Allopontixanthobacter sediminis</name>
    <dbReference type="NCBI Taxonomy" id="1689985"/>
    <lineage>
        <taxon>Bacteria</taxon>
        <taxon>Pseudomonadati</taxon>
        <taxon>Pseudomonadota</taxon>
        <taxon>Alphaproteobacteria</taxon>
        <taxon>Sphingomonadales</taxon>
        <taxon>Erythrobacteraceae</taxon>
        <taxon>Allopontixanthobacter</taxon>
    </lineage>
</organism>
<dbReference type="OrthoDB" id="7427830at2"/>
<evidence type="ECO:0008006" key="4">
    <source>
        <dbReference type="Google" id="ProtNLM"/>
    </source>
</evidence>
<dbReference type="Gene3D" id="1.10.238.10">
    <property type="entry name" value="EF-hand"/>
    <property type="match status" value="1"/>
</dbReference>
<gene>
    <name evidence="2" type="ORF">GRI65_03130</name>
</gene>
<reference evidence="2 3" key="1">
    <citation type="submission" date="2019-12" db="EMBL/GenBank/DDBJ databases">
        <title>Genomic-based taxomic classification of the family Erythrobacteraceae.</title>
        <authorList>
            <person name="Xu L."/>
        </authorList>
    </citation>
    <scope>NUCLEOTIDE SEQUENCE [LARGE SCALE GENOMIC DNA]</scope>
    <source>
        <strain evidence="2 3">KCTC 42453</strain>
    </source>
</reference>
<protein>
    <recommendedName>
        <fullName evidence="4">EF hand</fullName>
    </recommendedName>
</protein>
<sequence>MRNFKTFAAASGLAIALAACEQEPTEVVAPEPMETEMATTADADPMGRDYTLTPEAQERRASFNADEFNTEYSALRDENMNMSGSSGASGGDQMASGSDSDASGAMAPSGSGGDLRDRSAMTWEFLDRNSDGQLSVAEYAIWAIPVDPNNPKPNDETKPYVTAEQANKAADSFFYYDQDGNTYLSQSEFSSARSGANIG</sequence>
<name>A0A845AZR1_9SPHN</name>
<dbReference type="PROSITE" id="PS51257">
    <property type="entry name" value="PROKAR_LIPOPROTEIN"/>
    <property type="match status" value="1"/>
</dbReference>
<proteinExistence type="predicted"/>
<evidence type="ECO:0000313" key="2">
    <source>
        <dbReference type="EMBL" id="MXP43448.1"/>
    </source>
</evidence>
<dbReference type="SUPFAM" id="SSF47473">
    <property type="entry name" value="EF-hand"/>
    <property type="match status" value="1"/>
</dbReference>
<feature type="region of interest" description="Disordered" evidence="1">
    <location>
        <begin position="26"/>
        <end position="117"/>
    </location>
</feature>
<dbReference type="PROSITE" id="PS00018">
    <property type="entry name" value="EF_HAND_1"/>
    <property type="match status" value="1"/>
</dbReference>
<comment type="caution">
    <text evidence="2">The sequence shown here is derived from an EMBL/GenBank/DDBJ whole genome shotgun (WGS) entry which is preliminary data.</text>
</comment>
<dbReference type="AlphaFoldDB" id="A0A845AZR1"/>
<dbReference type="RefSeq" id="WP_160755049.1">
    <property type="nucleotide sequence ID" value="NZ_WTYL01000001.1"/>
</dbReference>
<dbReference type="Proteomes" id="UP000431922">
    <property type="component" value="Unassembled WGS sequence"/>
</dbReference>
<feature type="compositionally biased region" description="Low complexity" evidence="1">
    <location>
        <begin position="82"/>
        <end position="109"/>
    </location>
</feature>